<dbReference type="SUPFAM" id="SSF54928">
    <property type="entry name" value="RNA-binding domain, RBD"/>
    <property type="match status" value="1"/>
</dbReference>
<feature type="compositionally biased region" description="Polar residues" evidence="3">
    <location>
        <begin position="255"/>
        <end position="279"/>
    </location>
</feature>
<name>A0A4S4F1Q3_CAMSN</name>
<feature type="domain" description="RRM" evidence="4">
    <location>
        <begin position="147"/>
        <end position="233"/>
    </location>
</feature>
<dbReference type="GO" id="GO:0003729">
    <property type="term" value="F:mRNA binding"/>
    <property type="evidence" value="ECO:0007669"/>
    <property type="project" value="TreeGrafter"/>
</dbReference>
<evidence type="ECO:0000256" key="2">
    <source>
        <dbReference type="PROSITE-ProRule" id="PRU00176"/>
    </source>
</evidence>
<feature type="region of interest" description="Disordered" evidence="3">
    <location>
        <begin position="108"/>
        <end position="144"/>
    </location>
</feature>
<dbReference type="InterPro" id="IPR000504">
    <property type="entry name" value="RRM_dom"/>
</dbReference>
<evidence type="ECO:0000256" key="3">
    <source>
        <dbReference type="SAM" id="MobiDB-lite"/>
    </source>
</evidence>
<proteinExistence type="predicted"/>
<evidence type="ECO:0000256" key="1">
    <source>
        <dbReference type="ARBA" id="ARBA00022884"/>
    </source>
</evidence>
<keyword evidence="1 2" id="KW-0694">RNA-binding</keyword>
<dbReference type="Pfam" id="PF00076">
    <property type="entry name" value="RRM_1"/>
    <property type="match status" value="1"/>
</dbReference>
<dbReference type="PANTHER" id="PTHR48025">
    <property type="entry name" value="OS02G0815200 PROTEIN"/>
    <property type="match status" value="1"/>
</dbReference>
<dbReference type="Gene3D" id="3.30.70.330">
    <property type="match status" value="1"/>
</dbReference>
<gene>
    <name evidence="5" type="ORF">TEA_006472</name>
</gene>
<dbReference type="InterPro" id="IPR012677">
    <property type="entry name" value="Nucleotide-bd_a/b_plait_sf"/>
</dbReference>
<feature type="region of interest" description="Disordered" evidence="3">
    <location>
        <begin position="255"/>
        <end position="286"/>
    </location>
</feature>
<dbReference type="SMART" id="SM00360">
    <property type="entry name" value="RRM"/>
    <property type="match status" value="1"/>
</dbReference>
<accession>A0A4S4F1Q3</accession>
<evidence type="ECO:0000313" key="5">
    <source>
        <dbReference type="EMBL" id="THG23380.1"/>
    </source>
</evidence>
<dbReference type="InterPro" id="IPR050502">
    <property type="entry name" value="Euk_RNA-bind_prot"/>
</dbReference>
<dbReference type="Proteomes" id="UP000306102">
    <property type="component" value="Unassembled WGS sequence"/>
</dbReference>
<comment type="caution">
    <text evidence="5">The sequence shown here is derived from an EMBL/GenBank/DDBJ whole genome shotgun (WGS) entry which is preliminary data.</text>
</comment>
<sequence>MTCAIKPLSMAECCIITSVPALFTSKTQHPLLSIPSKTIKLTHLSCSLSSLSASFPSSLWVSLRPKITSSSGVVSFVAQTSDWAQQEGEEQNPIDGFKWGDETLAETEATATSWEGEGGEDRGEGIRDGGVLEESEEESYPEPSEEAKIFVGNLPYDIDSEKLAQLFDQAGIVEIAEVIYNRETDQSRGFGFVTMSTVEEAEKAVEMFHRYEQVKTQGDQLQTQGIQLQAQDAVINSSKEQVAFLMRQRQCSSGLQATDGSSGISNQASPQIHQRSSFGSHEMQPFNREINLQRLKNNKKN</sequence>
<evidence type="ECO:0000259" key="4">
    <source>
        <dbReference type="PROSITE" id="PS50102"/>
    </source>
</evidence>
<dbReference type="InterPro" id="IPR035979">
    <property type="entry name" value="RBD_domain_sf"/>
</dbReference>
<dbReference type="GO" id="GO:0009535">
    <property type="term" value="C:chloroplast thylakoid membrane"/>
    <property type="evidence" value="ECO:0007669"/>
    <property type="project" value="TreeGrafter"/>
</dbReference>
<protein>
    <recommendedName>
        <fullName evidence="4">RRM domain-containing protein</fullName>
    </recommendedName>
</protein>
<dbReference type="GO" id="GO:1901259">
    <property type="term" value="P:chloroplast rRNA processing"/>
    <property type="evidence" value="ECO:0007669"/>
    <property type="project" value="TreeGrafter"/>
</dbReference>
<feature type="compositionally biased region" description="Acidic residues" evidence="3">
    <location>
        <begin position="131"/>
        <end position="144"/>
    </location>
</feature>
<dbReference type="AlphaFoldDB" id="A0A4S4F1Q3"/>
<dbReference type="PANTHER" id="PTHR48025:SF3">
    <property type="entry name" value="31 KDA RIBONUCLEOPROTEIN, CHLOROPLASTIC-RELATED"/>
    <property type="match status" value="1"/>
</dbReference>
<reference evidence="5 6" key="1">
    <citation type="journal article" date="2018" name="Proc. Natl. Acad. Sci. U.S.A.">
        <title>Draft genome sequence of Camellia sinensis var. sinensis provides insights into the evolution of the tea genome and tea quality.</title>
        <authorList>
            <person name="Wei C."/>
            <person name="Yang H."/>
            <person name="Wang S."/>
            <person name="Zhao J."/>
            <person name="Liu C."/>
            <person name="Gao L."/>
            <person name="Xia E."/>
            <person name="Lu Y."/>
            <person name="Tai Y."/>
            <person name="She G."/>
            <person name="Sun J."/>
            <person name="Cao H."/>
            <person name="Tong W."/>
            <person name="Gao Q."/>
            <person name="Li Y."/>
            <person name="Deng W."/>
            <person name="Jiang X."/>
            <person name="Wang W."/>
            <person name="Chen Q."/>
            <person name="Zhang S."/>
            <person name="Li H."/>
            <person name="Wu J."/>
            <person name="Wang P."/>
            <person name="Li P."/>
            <person name="Shi C."/>
            <person name="Zheng F."/>
            <person name="Jian J."/>
            <person name="Huang B."/>
            <person name="Shan D."/>
            <person name="Shi M."/>
            <person name="Fang C."/>
            <person name="Yue Y."/>
            <person name="Li F."/>
            <person name="Li D."/>
            <person name="Wei S."/>
            <person name="Han B."/>
            <person name="Jiang C."/>
            <person name="Yin Y."/>
            <person name="Xia T."/>
            <person name="Zhang Z."/>
            <person name="Bennetzen J.L."/>
            <person name="Zhao S."/>
            <person name="Wan X."/>
        </authorList>
    </citation>
    <scope>NUCLEOTIDE SEQUENCE [LARGE SCALE GENOMIC DNA]</scope>
    <source>
        <strain evidence="6">cv. Shuchazao</strain>
        <tissue evidence="5">Leaf</tissue>
    </source>
</reference>
<dbReference type="EMBL" id="SDRB02000340">
    <property type="protein sequence ID" value="THG23380.1"/>
    <property type="molecule type" value="Genomic_DNA"/>
</dbReference>
<dbReference type="STRING" id="542762.A0A4S4F1Q3"/>
<organism evidence="5 6">
    <name type="scientific">Camellia sinensis var. sinensis</name>
    <name type="common">China tea</name>
    <dbReference type="NCBI Taxonomy" id="542762"/>
    <lineage>
        <taxon>Eukaryota</taxon>
        <taxon>Viridiplantae</taxon>
        <taxon>Streptophyta</taxon>
        <taxon>Embryophyta</taxon>
        <taxon>Tracheophyta</taxon>
        <taxon>Spermatophyta</taxon>
        <taxon>Magnoliopsida</taxon>
        <taxon>eudicotyledons</taxon>
        <taxon>Gunneridae</taxon>
        <taxon>Pentapetalae</taxon>
        <taxon>asterids</taxon>
        <taxon>Ericales</taxon>
        <taxon>Theaceae</taxon>
        <taxon>Camellia</taxon>
    </lineage>
</organism>
<keyword evidence="6" id="KW-1185">Reference proteome</keyword>
<evidence type="ECO:0000313" key="6">
    <source>
        <dbReference type="Proteomes" id="UP000306102"/>
    </source>
</evidence>
<dbReference type="PROSITE" id="PS50102">
    <property type="entry name" value="RRM"/>
    <property type="match status" value="1"/>
</dbReference>